<keyword evidence="2" id="KW-1185">Reference proteome</keyword>
<evidence type="ECO:0000313" key="2">
    <source>
        <dbReference type="Proteomes" id="UP000002457"/>
    </source>
</evidence>
<dbReference type="HOGENOM" id="CLU_3338489_0_0_2"/>
<accession>B8GHR9</accession>
<reference evidence="1 2" key="1">
    <citation type="journal article" date="2015" name="Genome Announc.">
        <title>Complete Genome Sequence of Methanosphaerula palustris E1-9CT, a Hydrogenotrophic Methanogen Isolated from a Minerotrophic Fen Peatland.</title>
        <authorList>
            <person name="Cadillo-Quiroz H."/>
            <person name="Browne P."/>
            <person name="Kyrpides N."/>
            <person name="Woyke T."/>
            <person name="Goodwin L."/>
            <person name="Detter C."/>
            <person name="Yavitt J.B."/>
            <person name="Zinder S.H."/>
        </authorList>
    </citation>
    <scope>NUCLEOTIDE SEQUENCE [LARGE SCALE GENOMIC DNA]</scope>
    <source>
        <strain evidence="2">ATCC BAA-1556 / DSM 19958 / E1-9c</strain>
    </source>
</reference>
<dbReference type="EMBL" id="CP001338">
    <property type="protein sequence ID" value="ACL16674.1"/>
    <property type="molecule type" value="Genomic_DNA"/>
</dbReference>
<protein>
    <submittedName>
        <fullName evidence="1">Uncharacterized protein</fullName>
    </submittedName>
</protein>
<proteinExistence type="predicted"/>
<sequence>MTTVAQGSPPLTLTFLDDGQDLDWIELVPFVMPTPMP</sequence>
<dbReference type="Proteomes" id="UP000002457">
    <property type="component" value="Chromosome"/>
</dbReference>
<organism evidence="1 2">
    <name type="scientific">Methanosphaerula palustris (strain ATCC BAA-1556 / DSM 19958 / E1-9c)</name>
    <dbReference type="NCBI Taxonomy" id="521011"/>
    <lineage>
        <taxon>Archaea</taxon>
        <taxon>Methanobacteriati</taxon>
        <taxon>Methanobacteriota</taxon>
        <taxon>Stenosarchaea group</taxon>
        <taxon>Methanomicrobia</taxon>
        <taxon>Methanomicrobiales</taxon>
        <taxon>Methanoregulaceae</taxon>
        <taxon>Methanosphaerula</taxon>
    </lineage>
</organism>
<dbReference type="AlphaFoldDB" id="B8GHR9"/>
<name>B8GHR9_METPE</name>
<dbReference type="KEGG" id="mpl:Mpal_1341"/>
<gene>
    <name evidence="1" type="ordered locus">Mpal_1341</name>
</gene>
<evidence type="ECO:0000313" key="1">
    <source>
        <dbReference type="EMBL" id="ACL16674.1"/>
    </source>
</evidence>